<dbReference type="Pfam" id="PF06114">
    <property type="entry name" value="Peptidase_M78"/>
    <property type="match status" value="1"/>
</dbReference>
<dbReference type="SMART" id="SM00530">
    <property type="entry name" value="HTH_XRE"/>
    <property type="match status" value="1"/>
</dbReference>
<comment type="similarity">
    <text evidence="1">Belongs to the short-chain fatty acyl-CoA assimilation regulator (ScfR) family.</text>
</comment>
<evidence type="ECO:0000313" key="3">
    <source>
        <dbReference type="Proteomes" id="UP000548826"/>
    </source>
</evidence>
<dbReference type="Gene3D" id="1.10.260.40">
    <property type="entry name" value="lambda repressor-like DNA-binding domains"/>
    <property type="match status" value="1"/>
</dbReference>
<dbReference type="PANTHER" id="PTHR43236:SF2">
    <property type="entry name" value="BLL0069 PROTEIN"/>
    <property type="match status" value="1"/>
</dbReference>
<dbReference type="PROSITE" id="PS50943">
    <property type="entry name" value="HTH_CROC1"/>
    <property type="match status" value="1"/>
</dbReference>
<dbReference type="PANTHER" id="PTHR43236">
    <property type="entry name" value="ANTITOXIN HIGA1"/>
    <property type="match status" value="1"/>
</dbReference>
<evidence type="ECO:0000313" key="2">
    <source>
        <dbReference type="EMBL" id="EAG9855477.1"/>
    </source>
</evidence>
<dbReference type="InterPro" id="IPR010359">
    <property type="entry name" value="IrrE_HExxH"/>
</dbReference>
<proteinExistence type="inferred from homology"/>
<evidence type="ECO:0000256" key="1">
    <source>
        <dbReference type="ARBA" id="ARBA00007227"/>
    </source>
</evidence>
<dbReference type="EMBL" id="AABEQV010000001">
    <property type="protein sequence ID" value="EAG9855477.1"/>
    <property type="molecule type" value="Genomic_DNA"/>
</dbReference>
<dbReference type="InterPro" id="IPR001387">
    <property type="entry name" value="Cro/C1-type_HTH"/>
</dbReference>
<protein>
    <submittedName>
        <fullName evidence="2">Helix-turn-helix domain-containing protein</fullName>
    </submittedName>
</protein>
<dbReference type="CDD" id="cd00093">
    <property type="entry name" value="HTH_XRE"/>
    <property type="match status" value="1"/>
</dbReference>
<reference evidence="2 3" key="1">
    <citation type="submission" date="2019-04" db="EMBL/GenBank/DDBJ databases">
        <authorList>
            <person name="Ashton P.M."/>
            <person name="Dallman T."/>
            <person name="Nair S."/>
            <person name="De Pinna E."/>
            <person name="Peters T."/>
            <person name="Grant K."/>
        </authorList>
    </citation>
    <scope>NUCLEOTIDE SEQUENCE [LARGE SCALE GENOMIC DNA]</scope>
    <source>
        <strain evidence="2 3">429821</strain>
    </source>
</reference>
<comment type="caution">
    <text evidence="2">The sequence shown here is derived from an EMBL/GenBank/DDBJ whole genome shotgun (WGS) entry which is preliminary data.</text>
</comment>
<dbReference type="SUPFAM" id="SSF47413">
    <property type="entry name" value="lambda repressor-like DNA-binding domains"/>
    <property type="match status" value="1"/>
</dbReference>
<organism evidence="2 3">
    <name type="scientific">Listeria monocytogenes</name>
    <dbReference type="NCBI Taxonomy" id="1639"/>
    <lineage>
        <taxon>Bacteria</taxon>
        <taxon>Bacillati</taxon>
        <taxon>Bacillota</taxon>
        <taxon>Bacilli</taxon>
        <taxon>Bacillales</taxon>
        <taxon>Listeriaceae</taxon>
        <taxon>Listeria</taxon>
    </lineage>
</organism>
<name>A0A6Z9CHP8_LISMN</name>
<dbReference type="InterPro" id="IPR052345">
    <property type="entry name" value="Rad_response_metalloprotease"/>
</dbReference>
<accession>A0A6Z9CHP8</accession>
<dbReference type="Gene3D" id="1.10.10.2910">
    <property type="match status" value="1"/>
</dbReference>
<dbReference type="GO" id="GO:0003677">
    <property type="term" value="F:DNA binding"/>
    <property type="evidence" value="ECO:0007669"/>
    <property type="project" value="InterPro"/>
</dbReference>
<dbReference type="InterPro" id="IPR010982">
    <property type="entry name" value="Lambda_DNA-bd_dom_sf"/>
</dbReference>
<dbReference type="Pfam" id="PF01381">
    <property type="entry name" value="HTH_3"/>
    <property type="match status" value="1"/>
</dbReference>
<dbReference type="AlphaFoldDB" id="A0A6Z9CHP8"/>
<dbReference type="Proteomes" id="UP000548826">
    <property type="component" value="Unassembled WGS sequence"/>
</dbReference>
<gene>
    <name evidence="2" type="ORF">D4C60_00545</name>
</gene>
<sequence>MMAINGYKVMPNYATVPGETLREVITDRQMTQKELASRLDITPKHVSNIINGEVQLTPETAKKLEFVFDVNASFWNSLEKNYQEYKQNKASEQKLKEQEIILKSYPVKELEEKNFIEKSNTAVEKVNNLLKFFGFVSFDALKAYTDNDANFAGAYRLAVNSGQKVDNNALIAWIRKGDIEASNIDTDPFSKEDAEASIMTLRSLTKEIDPQSFIPKLQKICASFGVAIVFVPEIKGSKVCGMTRWSSNPQKAIIQLSLRYKTNDVLWFTFFHELAHILKHKKEPFITTQKYRVSEVEKEADNFAASVLLPPDKYGDFIKENDFSKSSIVKFARIMEVHPGIVVGRLQKEGYIEYYQFNDLKVRYEWKL</sequence>